<organism evidence="3 5">
    <name type="scientific">Didymodactylos carnosus</name>
    <dbReference type="NCBI Taxonomy" id="1234261"/>
    <lineage>
        <taxon>Eukaryota</taxon>
        <taxon>Metazoa</taxon>
        <taxon>Spiralia</taxon>
        <taxon>Gnathifera</taxon>
        <taxon>Rotifera</taxon>
        <taxon>Eurotatoria</taxon>
        <taxon>Bdelloidea</taxon>
        <taxon>Philodinida</taxon>
        <taxon>Philodinidae</taxon>
        <taxon>Didymodactylos</taxon>
    </lineage>
</organism>
<dbReference type="SUPFAM" id="SSF53474">
    <property type="entry name" value="alpha/beta-Hydrolases"/>
    <property type="match status" value="1"/>
</dbReference>
<feature type="domain" description="AB hydrolase-1" evidence="2">
    <location>
        <begin position="38"/>
        <end position="287"/>
    </location>
</feature>
<dbReference type="EMBL" id="CAJNOQ010011815">
    <property type="protein sequence ID" value="CAF1285802.1"/>
    <property type="molecule type" value="Genomic_DNA"/>
</dbReference>
<dbReference type="EMBL" id="CAJOBC010030086">
    <property type="protein sequence ID" value="CAF4085986.1"/>
    <property type="molecule type" value="Genomic_DNA"/>
</dbReference>
<dbReference type="Gene3D" id="3.40.50.1820">
    <property type="entry name" value="alpha/beta hydrolase"/>
    <property type="match status" value="1"/>
</dbReference>
<evidence type="ECO:0000259" key="2">
    <source>
        <dbReference type="Pfam" id="PF00561"/>
    </source>
</evidence>
<dbReference type="InterPro" id="IPR029058">
    <property type="entry name" value="AB_hydrolase_fold"/>
</dbReference>
<comment type="similarity">
    <text evidence="1">Belongs to the polyketide transferase af380 family.</text>
</comment>
<evidence type="ECO:0000256" key="1">
    <source>
        <dbReference type="ARBA" id="ARBA00029464"/>
    </source>
</evidence>
<dbReference type="PANTHER" id="PTHR47751:SF2">
    <property type="entry name" value="DLTD N-TERMINAL DOMAIN PROTEIN (AFU_ORTHOLOGUE AFUA_8G00380)-RELATED"/>
    <property type="match status" value="1"/>
</dbReference>
<evidence type="ECO:0000313" key="4">
    <source>
        <dbReference type="EMBL" id="CAF4085986.1"/>
    </source>
</evidence>
<sequence>MNISFTRRNVEFSADDGVILRGWLYEPVRETNNEQLYPAIVMTHGYGAVKELYLDLYAEFFVQSKFVVLVYDHRNFGESSGEPRQEINPIKQIQDYSSAITYLQSLTNLVDSQRIGIWGTSYSGGHVLVVSATDKRVKCVVSQMPSISGKRNLQRRSKNEDEFQKLLKAFERERERRAAGNTPRVIPIIRPEEQKDWWNFFDVDHALDKDKWRYQNWRNEQTLHSVEMYGEYEPDDYIEKISPCPLLMLVASNDTVTFTEDEIELFNKKAGEPKKLVTFDGGHFSAYKEQFQVVAQAANEWFIKHLQSI</sequence>
<dbReference type="Gene3D" id="1.10.10.800">
    <property type="match status" value="1"/>
</dbReference>
<dbReference type="Pfam" id="PF00561">
    <property type="entry name" value="Abhydrolase_1"/>
    <property type="match status" value="1"/>
</dbReference>
<gene>
    <name evidence="3" type="ORF">GPM918_LOCUS27782</name>
    <name evidence="4" type="ORF">SRO942_LOCUS28171</name>
</gene>
<dbReference type="Proteomes" id="UP000663829">
    <property type="component" value="Unassembled WGS sequence"/>
</dbReference>
<dbReference type="Proteomes" id="UP000681722">
    <property type="component" value="Unassembled WGS sequence"/>
</dbReference>
<keyword evidence="5" id="KW-1185">Reference proteome</keyword>
<dbReference type="AlphaFoldDB" id="A0A815CDD5"/>
<dbReference type="OrthoDB" id="2498029at2759"/>
<name>A0A815CDD5_9BILA</name>
<dbReference type="InterPro" id="IPR051411">
    <property type="entry name" value="Polyketide_trans_af380"/>
</dbReference>
<dbReference type="InterPro" id="IPR000073">
    <property type="entry name" value="AB_hydrolase_1"/>
</dbReference>
<accession>A0A815CDD5</accession>
<evidence type="ECO:0000313" key="3">
    <source>
        <dbReference type="EMBL" id="CAF1285802.1"/>
    </source>
</evidence>
<dbReference type="PANTHER" id="PTHR47751">
    <property type="entry name" value="SUPERFAMILY HYDROLASE, PUTATIVE (AFU_ORTHOLOGUE AFUA_2G16580)-RELATED"/>
    <property type="match status" value="1"/>
</dbReference>
<reference evidence="3" key="1">
    <citation type="submission" date="2021-02" db="EMBL/GenBank/DDBJ databases">
        <authorList>
            <person name="Nowell W R."/>
        </authorList>
    </citation>
    <scope>NUCLEOTIDE SEQUENCE</scope>
</reference>
<comment type="caution">
    <text evidence="3">The sequence shown here is derived from an EMBL/GenBank/DDBJ whole genome shotgun (WGS) entry which is preliminary data.</text>
</comment>
<protein>
    <recommendedName>
        <fullName evidence="2">AB hydrolase-1 domain-containing protein</fullName>
    </recommendedName>
</protein>
<proteinExistence type="inferred from homology"/>
<evidence type="ECO:0000313" key="5">
    <source>
        <dbReference type="Proteomes" id="UP000663829"/>
    </source>
</evidence>